<dbReference type="Pfam" id="PF00005">
    <property type="entry name" value="ABC_tran"/>
    <property type="match status" value="1"/>
</dbReference>
<keyword evidence="5 7" id="KW-1133">Transmembrane helix</keyword>
<dbReference type="InterPro" id="IPR039421">
    <property type="entry name" value="Type_1_exporter"/>
</dbReference>
<dbReference type="AlphaFoldDB" id="A0A840VCV7"/>
<dbReference type="GO" id="GO:0034775">
    <property type="term" value="P:glutathione transmembrane transport"/>
    <property type="evidence" value="ECO:0007669"/>
    <property type="project" value="InterPro"/>
</dbReference>
<dbReference type="Proteomes" id="UP000553706">
    <property type="component" value="Unassembled WGS sequence"/>
</dbReference>
<dbReference type="CDD" id="cd18585">
    <property type="entry name" value="ABC_6TM_CydC"/>
    <property type="match status" value="1"/>
</dbReference>
<feature type="domain" description="ABC transporter" evidence="8">
    <location>
        <begin position="342"/>
        <end position="557"/>
    </location>
</feature>
<keyword evidence="11" id="KW-1185">Reference proteome</keyword>
<evidence type="ECO:0000256" key="3">
    <source>
        <dbReference type="ARBA" id="ARBA00022741"/>
    </source>
</evidence>
<evidence type="ECO:0000256" key="2">
    <source>
        <dbReference type="ARBA" id="ARBA00022692"/>
    </source>
</evidence>
<dbReference type="PROSITE" id="PS50929">
    <property type="entry name" value="ABC_TM1F"/>
    <property type="match status" value="1"/>
</dbReference>
<feature type="transmembrane region" description="Helical" evidence="7">
    <location>
        <begin position="60"/>
        <end position="78"/>
    </location>
</feature>
<dbReference type="Gene3D" id="1.20.1560.10">
    <property type="entry name" value="ABC transporter type 1, transmembrane domain"/>
    <property type="match status" value="1"/>
</dbReference>
<evidence type="ECO:0000256" key="1">
    <source>
        <dbReference type="ARBA" id="ARBA00004651"/>
    </source>
</evidence>
<keyword evidence="2 7" id="KW-0812">Transmembrane</keyword>
<comment type="caution">
    <text evidence="10">The sequence shown here is derived from an EMBL/GenBank/DDBJ whole genome shotgun (WGS) entry which is preliminary data.</text>
</comment>
<proteinExistence type="predicted"/>
<dbReference type="SUPFAM" id="SSF90123">
    <property type="entry name" value="ABC transporter transmembrane region"/>
    <property type="match status" value="1"/>
</dbReference>
<protein>
    <submittedName>
        <fullName evidence="10">ATP-binding cassette subfamily C protein CydC</fullName>
    </submittedName>
</protein>
<dbReference type="InterPro" id="IPR011527">
    <property type="entry name" value="ABC1_TM_dom"/>
</dbReference>
<dbReference type="PROSITE" id="PS00211">
    <property type="entry name" value="ABC_TRANSPORTER_1"/>
    <property type="match status" value="1"/>
</dbReference>
<dbReference type="GO" id="GO:0005524">
    <property type="term" value="F:ATP binding"/>
    <property type="evidence" value="ECO:0007669"/>
    <property type="project" value="UniProtKB-KW"/>
</dbReference>
<comment type="subcellular location">
    <subcellularLocation>
        <location evidence="1">Cell membrane</location>
        <topology evidence="1">Multi-pass membrane protein</topology>
    </subcellularLocation>
</comment>
<dbReference type="InterPro" id="IPR027417">
    <property type="entry name" value="P-loop_NTPase"/>
</dbReference>
<dbReference type="InterPro" id="IPR036640">
    <property type="entry name" value="ABC1_TM_sf"/>
</dbReference>
<dbReference type="PANTHER" id="PTHR43394">
    <property type="entry name" value="ATP-DEPENDENT PERMEASE MDL1, MITOCHONDRIAL"/>
    <property type="match status" value="1"/>
</dbReference>
<dbReference type="Gene3D" id="3.40.50.300">
    <property type="entry name" value="P-loop containing nucleotide triphosphate hydrolases"/>
    <property type="match status" value="1"/>
</dbReference>
<evidence type="ECO:0000259" key="9">
    <source>
        <dbReference type="PROSITE" id="PS50929"/>
    </source>
</evidence>
<feature type="transmembrane region" description="Helical" evidence="7">
    <location>
        <begin position="167"/>
        <end position="187"/>
    </location>
</feature>
<dbReference type="EMBL" id="JACHFJ010000003">
    <property type="protein sequence ID" value="MBB5372687.1"/>
    <property type="molecule type" value="Genomic_DNA"/>
</dbReference>
<reference evidence="10 11" key="1">
    <citation type="submission" date="2020-08" db="EMBL/GenBank/DDBJ databases">
        <title>Genomic Encyclopedia of Type Strains, Phase IV (KMG-IV): sequencing the most valuable type-strain genomes for metagenomic binning, comparative biology and taxonomic classification.</title>
        <authorList>
            <person name="Goeker M."/>
        </authorList>
    </citation>
    <scope>NUCLEOTIDE SEQUENCE [LARGE SCALE GENOMIC DNA]</scope>
    <source>
        <strain evidence="10 11">DSM 27026</strain>
    </source>
</reference>
<dbReference type="PROSITE" id="PS50893">
    <property type="entry name" value="ABC_TRANSPORTER_2"/>
    <property type="match status" value="1"/>
</dbReference>
<evidence type="ECO:0000256" key="5">
    <source>
        <dbReference type="ARBA" id="ARBA00022989"/>
    </source>
</evidence>
<feature type="transmembrane region" description="Helical" evidence="7">
    <location>
        <begin position="283"/>
        <end position="307"/>
    </location>
</feature>
<dbReference type="InterPro" id="IPR017871">
    <property type="entry name" value="ABC_transporter-like_CS"/>
</dbReference>
<feature type="domain" description="ABC transmembrane type-1" evidence="9">
    <location>
        <begin position="20"/>
        <end position="309"/>
    </location>
</feature>
<dbReference type="InterPro" id="IPR003439">
    <property type="entry name" value="ABC_transporter-like_ATP-bd"/>
</dbReference>
<gene>
    <name evidence="10" type="ORF">HNP71_000938</name>
</gene>
<keyword evidence="4 10" id="KW-0067">ATP-binding</keyword>
<evidence type="ECO:0000259" key="8">
    <source>
        <dbReference type="PROSITE" id="PS50893"/>
    </source>
</evidence>
<dbReference type="InterPro" id="IPR003593">
    <property type="entry name" value="AAA+_ATPase"/>
</dbReference>
<organism evidence="10 11">
    <name type="scientific">Acidocella aromatica</name>
    <dbReference type="NCBI Taxonomy" id="1303579"/>
    <lineage>
        <taxon>Bacteria</taxon>
        <taxon>Pseudomonadati</taxon>
        <taxon>Pseudomonadota</taxon>
        <taxon>Alphaproteobacteria</taxon>
        <taxon>Acetobacterales</taxon>
        <taxon>Acidocellaceae</taxon>
        <taxon>Acidocella</taxon>
    </lineage>
</organism>
<dbReference type="PANTHER" id="PTHR43394:SF1">
    <property type="entry name" value="ATP-BINDING CASSETTE SUB-FAMILY B MEMBER 10, MITOCHONDRIAL"/>
    <property type="match status" value="1"/>
</dbReference>
<feature type="transmembrane region" description="Helical" evidence="7">
    <location>
        <begin position="140"/>
        <end position="161"/>
    </location>
</feature>
<dbReference type="GO" id="GO:0005886">
    <property type="term" value="C:plasma membrane"/>
    <property type="evidence" value="ECO:0007669"/>
    <property type="project" value="UniProtKB-SubCell"/>
</dbReference>
<keyword evidence="3" id="KW-0547">Nucleotide-binding</keyword>
<evidence type="ECO:0000256" key="7">
    <source>
        <dbReference type="SAM" id="Phobius"/>
    </source>
</evidence>
<dbReference type="SUPFAM" id="SSF52540">
    <property type="entry name" value="P-loop containing nucleoside triphosphate hydrolases"/>
    <property type="match status" value="1"/>
</dbReference>
<accession>A0A840VCV7</accession>
<keyword evidence="6 7" id="KW-0472">Membrane</keyword>
<dbReference type="GO" id="GO:0016887">
    <property type="term" value="F:ATP hydrolysis activity"/>
    <property type="evidence" value="ECO:0007669"/>
    <property type="project" value="InterPro"/>
</dbReference>
<feature type="transmembrane region" description="Helical" evidence="7">
    <location>
        <begin position="21"/>
        <end position="48"/>
    </location>
</feature>
<dbReference type="GO" id="GO:0015421">
    <property type="term" value="F:ABC-type oligopeptide transporter activity"/>
    <property type="evidence" value="ECO:0007669"/>
    <property type="project" value="TreeGrafter"/>
</dbReference>
<dbReference type="GO" id="GO:0045454">
    <property type="term" value="P:cell redox homeostasis"/>
    <property type="evidence" value="ECO:0007669"/>
    <property type="project" value="InterPro"/>
</dbReference>
<dbReference type="RefSeq" id="WP_183265718.1">
    <property type="nucleotide sequence ID" value="NZ_JACHFJ010000003.1"/>
</dbReference>
<evidence type="ECO:0000256" key="4">
    <source>
        <dbReference type="ARBA" id="ARBA00022840"/>
    </source>
</evidence>
<evidence type="ECO:0000313" key="11">
    <source>
        <dbReference type="Proteomes" id="UP000553706"/>
    </source>
</evidence>
<sequence>MRDLIRLHRLFKPQGSWMRGGLALACVTILSNFGLMTLSGWFLAATALTGLASYAVQNEFNFFTPAAMVRFFATLRVASRYFERLLTHEATFRLLADLRVWFYTKLEPLAPAALQGYRTADLLSRIVADIDTLNLFYLRVYVPLLTAALTTLVMVLFFAIFSWPAAFVLAAGLLATGVGVPGLTGLAGRKAGAGMVRVNASLRAEYVDAMQGMGELLTYGAAPALQARAAALQAELIAAQGQMARVTGFSAAAASLATNFTMLGVVIAGGAKVTALRLYPADLALLALGSMAAFEAVAPLPLAFQYLGQISSAARRIFALADTKPAIAPPAAPAPAPRGYALELKNVSLRYTPDAPWALRHLNLRVAEGEHVGITGATGAGKTTLINLLLRFHEFQEGEACFGGHDLRAYGSEDLASHITVISQRSYLFHTSIRDNLLLAKADAAEPELWRALEVAQLADFVRTQKDGLDTLVGEAGIRLSGGQARRVALARAVLKDTPWLVLDEPTEGLDAATEREFLADLAPLLTGKTVLYITHRPAGLALMDNVHALKSGQIAA</sequence>
<evidence type="ECO:0000256" key="6">
    <source>
        <dbReference type="ARBA" id="ARBA00023136"/>
    </source>
</evidence>
<dbReference type="NCBIfam" id="TIGR02868">
    <property type="entry name" value="CydC"/>
    <property type="match status" value="1"/>
</dbReference>
<dbReference type="InterPro" id="IPR014223">
    <property type="entry name" value="ABC_CydC/D"/>
</dbReference>
<feature type="transmembrane region" description="Helical" evidence="7">
    <location>
        <begin position="249"/>
        <end position="271"/>
    </location>
</feature>
<evidence type="ECO:0000313" key="10">
    <source>
        <dbReference type="EMBL" id="MBB5372687.1"/>
    </source>
</evidence>
<dbReference type="SMART" id="SM00382">
    <property type="entry name" value="AAA"/>
    <property type="match status" value="1"/>
</dbReference>
<name>A0A840VCV7_9PROT</name>